<dbReference type="InterPro" id="IPR054579">
    <property type="entry name" value="GCE-like_dom"/>
</dbReference>
<gene>
    <name evidence="6" type="ORF">SAMN05444350_12033</name>
</gene>
<evidence type="ECO:0000313" key="6">
    <source>
        <dbReference type="EMBL" id="SHJ26820.1"/>
    </source>
</evidence>
<feature type="signal peptide" evidence="4">
    <location>
        <begin position="1"/>
        <end position="23"/>
    </location>
</feature>
<dbReference type="GO" id="GO:0052689">
    <property type="term" value="F:carboxylic ester hydrolase activity"/>
    <property type="evidence" value="ECO:0007669"/>
    <property type="project" value="UniProtKB-KW"/>
</dbReference>
<sequence length="435" mass="49627">MNTQKKITGILCFLQCFVLTVLAESLPKDTIFRYLASKANYEEENIPNYDLPNPLIMKNGSTINTLKQWNQKRRPELLRLFETEMFGKAPKHPKDMHFKILTEDKNALGGIATRKEVSVYLTKSDKHYFTVLIYIPNKRSGAVPLFFGLNFKGNHTISLDPGISYPTPEKQKEFLWKRLPPRGIAAARWPIEMLMENGYALATIYRGDIDPDFDDAFKNGVHPLFYKKGQHHPANDEWGTIAAWAWAMSCAMNYFETDKDINTSQVAVFGHSRHGKAALWAGATDQRFAMIISNCSGCGGAALSRRAIGETIQAINQQFPHWFCRNFRKYNSKENTLPFDQHELIALLAPRPVYIASATEDQWADPKGEFLSGVHATPVYEFIFGAKGLDAKEMPPSDTPLQDGSIAYHIRSGRHDITQYDWKQYVKFADKWFRK</sequence>
<evidence type="ECO:0000256" key="2">
    <source>
        <dbReference type="ARBA" id="ARBA00022729"/>
    </source>
</evidence>
<dbReference type="Pfam" id="PF22244">
    <property type="entry name" value="GCE_fung"/>
    <property type="match status" value="1"/>
</dbReference>
<dbReference type="Gene3D" id="3.40.50.1820">
    <property type="entry name" value="alpha/beta hydrolase"/>
    <property type="match status" value="1"/>
</dbReference>
<dbReference type="InterPro" id="IPR029058">
    <property type="entry name" value="AB_hydrolase_fold"/>
</dbReference>
<organism evidence="6 7">
    <name type="scientific">Bacteroides stercorirosoris</name>
    <dbReference type="NCBI Taxonomy" id="871324"/>
    <lineage>
        <taxon>Bacteria</taxon>
        <taxon>Pseudomonadati</taxon>
        <taxon>Bacteroidota</taxon>
        <taxon>Bacteroidia</taxon>
        <taxon>Bacteroidales</taxon>
        <taxon>Bacteroidaceae</taxon>
        <taxon>Bacteroides</taxon>
    </lineage>
</organism>
<proteinExistence type="predicted"/>
<keyword evidence="3" id="KW-0378">Hydrolase</keyword>
<reference evidence="7" key="1">
    <citation type="submission" date="2016-11" db="EMBL/GenBank/DDBJ databases">
        <authorList>
            <person name="Varghese N."/>
            <person name="Submissions S."/>
        </authorList>
    </citation>
    <scope>NUCLEOTIDE SEQUENCE [LARGE SCALE GENOMIC DNA]</scope>
    <source>
        <strain evidence="7">DSM 26884</strain>
    </source>
</reference>
<evidence type="ECO:0000259" key="5">
    <source>
        <dbReference type="Pfam" id="PF22244"/>
    </source>
</evidence>
<dbReference type="SUPFAM" id="SSF53474">
    <property type="entry name" value="alpha/beta-Hydrolases"/>
    <property type="match status" value="1"/>
</dbReference>
<evidence type="ECO:0000313" key="7">
    <source>
        <dbReference type="Proteomes" id="UP000184192"/>
    </source>
</evidence>
<dbReference type="EMBL" id="FQZN01000020">
    <property type="protein sequence ID" value="SHJ26820.1"/>
    <property type="molecule type" value="Genomic_DNA"/>
</dbReference>
<dbReference type="Proteomes" id="UP000184192">
    <property type="component" value="Unassembled WGS sequence"/>
</dbReference>
<dbReference type="eggNOG" id="COG1073">
    <property type="taxonomic scope" value="Bacteria"/>
</dbReference>
<keyword evidence="7" id="KW-1185">Reference proteome</keyword>
<evidence type="ECO:0000256" key="4">
    <source>
        <dbReference type="SAM" id="SignalP"/>
    </source>
</evidence>
<protein>
    <recommendedName>
        <fullName evidence="5">4-O-methyl-glucuronoyl methylesterase-like domain-containing protein</fullName>
    </recommendedName>
</protein>
<dbReference type="AlphaFoldDB" id="A0A1M6HX44"/>
<evidence type="ECO:0000256" key="1">
    <source>
        <dbReference type="ARBA" id="ARBA00022487"/>
    </source>
</evidence>
<name>A0A1M6HX44_9BACE</name>
<dbReference type="RefSeq" id="WP_025831474.1">
    <property type="nucleotide sequence ID" value="NZ_FQZN01000020.1"/>
</dbReference>
<feature type="domain" description="4-O-methyl-glucuronoyl methylesterase-like" evidence="5">
    <location>
        <begin position="232"/>
        <end position="381"/>
    </location>
</feature>
<feature type="chain" id="PRO_5009918215" description="4-O-methyl-glucuronoyl methylesterase-like domain-containing protein" evidence="4">
    <location>
        <begin position="24"/>
        <end position="435"/>
    </location>
</feature>
<keyword evidence="1" id="KW-0719">Serine esterase</keyword>
<dbReference type="GeneID" id="92713224"/>
<accession>A0A1M6HX44</accession>
<keyword evidence="2 4" id="KW-0732">Signal</keyword>
<evidence type="ECO:0000256" key="3">
    <source>
        <dbReference type="ARBA" id="ARBA00022801"/>
    </source>
</evidence>